<organism evidence="2 3">
    <name type="scientific">Kribbella amoyensis</name>
    <dbReference type="NCBI Taxonomy" id="996641"/>
    <lineage>
        <taxon>Bacteria</taxon>
        <taxon>Bacillati</taxon>
        <taxon>Actinomycetota</taxon>
        <taxon>Actinomycetes</taxon>
        <taxon>Propionibacteriales</taxon>
        <taxon>Kribbellaceae</taxon>
        <taxon>Kribbella</taxon>
    </lineage>
</organism>
<dbReference type="PANTHER" id="PTHR13847:SF281">
    <property type="entry name" value="FAD DEPENDENT OXIDOREDUCTASE DOMAIN-CONTAINING PROTEIN"/>
    <property type="match status" value="1"/>
</dbReference>
<dbReference type="AlphaFoldDB" id="A0A561BPC0"/>
<dbReference type="Proteomes" id="UP000318380">
    <property type="component" value="Unassembled WGS sequence"/>
</dbReference>
<feature type="domain" description="FAD dependent oxidoreductase" evidence="1">
    <location>
        <begin position="38"/>
        <end position="400"/>
    </location>
</feature>
<dbReference type="SUPFAM" id="SSF51905">
    <property type="entry name" value="FAD/NAD(P)-binding domain"/>
    <property type="match status" value="1"/>
</dbReference>
<dbReference type="Gene3D" id="3.30.9.10">
    <property type="entry name" value="D-Amino Acid Oxidase, subunit A, domain 2"/>
    <property type="match status" value="1"/>
</dbReference>
<dbReference type="OrthoDB" id="9805852at2"/>
<dbReference type="EMBL" id="VIVK01000001">
    <property type="protein sequence ID" value="TWD80716.1"/>
    <property type="molecule type" value="Genomic_DNA"/>
</dbReference>
<comment type="caution">
    <text evidence="2">The sequence shown here is derived from an EMBL/GenBank/DDBJ whole genome shotgun (WGS) entry which is preliminary data.</text>
</comment>
<name>A0A561BPC0_9ACTN</name>
<dbReference type="Pfam" id="PF01266">
    <property type="entry name" value="DAO"/>
    <property type="match status" value="1"/>
</dbReference>
<keyword evidence="3" id="KW-1185">Reference proteome</keyword>
<sequence length="466" mass="51187">MTDRISRALADAEPVVFWLDDPAAPDPEPPVTGSLRTDLAIVGGGYTGLWTALLAKERYPELDVVLLEANTCGWAASGRNGGFCDASLTHGFANGLARWPDELADLDRLGRANHAAIAATVTRLGIDCGWEPTGELTVATAPHHLAELAEEVDERRAFGHDVTLLDGPAIQAEVGSPTYLGALSDPTGTALVEPARLAWGLRRACLEAGVRIHEGTRVLGVRRDGAARLLRTATGSVRAQRVALATNAFPSLVRRLRRYTVPVYDLVLMTEPLSPDQLAAIGWKGRQGIGDASNFFHYYRLTRDQRILWGGYTPLYSFGSRIHPDLEQRAAIHRMLAEHFFTTFPQLDGLRFTHKWGGVIDTSTRFCAFFGTASAGRIGYALGYTGLGVGATRFGAEVMLDLLYDEATERTRLRLVRERPLPFPPEPLRSAGIQLTRYSMRHADTHGGRRNLWLRTLDRFGLGFDF</sequence>
<dbReference type="InterPro" id="IPR006076">
    <property type="entry name" value="FAD-dep_OxRdtase"/>
</dbReference>
<evidence type="ECO:0000259" key="1">
    <source>
        <dbReference type="Pfam" id="PF01266"/>
    </source>
</evidence>
<dbReference type="InterPro" id="IPR036188">
    <property type="entry name" value="FAD/NAD-bd_sf"/>
</dbReference>
<dbReference type="PANTHER" id="PTHR13847">
    <property type="entry name" value="SARCOSINE DEHYDROGENASE-RELATED"/>
    <property type="match status" value="1"/>
</dbReference>
<gene>
    <name evidence="2" type="ORF">FB561_1804</name>
</gene>
<protein>
    <submittedName>
        <fullName evidence="2">Glycine/D-amino acid oxidase-like deaminating enzyme</fullName>
    </submittedName>
</protein>
<dbReference type="Gene3D" id="3.50.50.60">
    <property type="entry name" value="FAD/NAD(P)-binding domain"/>
    <property type="match status" value="1"/>
</dbReference>
<dbReference type="GO" id="GO:0005737">
    <property type="term" value="C:cytoplasm"/>
    <property type="evidence" value="ECO:0007669"/>
    <property type="project" value="TreeGrafter"/>
</dbReference>
<evidence type="ECO:0000313" key="3">
    <source>
        <dbReference type="Proteomes" id="UP000318380"/>
    </source>
</evidence>
<proteinExistence type="predicted"/>
<dbReference type="RefSeq" id="WP_145804920.1">
    <property type="nucleotide sequence ID" value="NZ_VIVK01000001.1"/>
</dbReference>
<reference evidence="2 3" key="1">
    <citation type="submission" date="2019-06" db="EMBL/GenBank/DDBJ databases">
        <title>Sequencing the genomes of 1000 actinobacteria strains.</title>
        <authorList>
            <person name="Klenk H.-P."/>
        </authorList>
    </citation>
    <scope>NUCLEOTIDE SEQUENCE [LARGE SCALE GENOMIC DNA]</scope>
    <source>
        <strain evidence="2 3">DSM 24683</strain>
    </source>
</reference>
<evidence type="ECO:0000313" key="2">
    <source>
        <dbReference type="EMBL" id="TWD80716.1"/>
    </source>
</evidence>
<accession>A0A561BPC0</accession>